<feature type="compositionally biased region" description="Low complexity" evidence="1">
    <location>
        <begin position="811"/>
        <end position="826"/>
    </location>
</feature>
<feature type="compositionally biased region" description="Acidic residues" evidence="1">
    <location>
        <begin position="1056"/>
        <end position="1067"/>
    </location>
</feature>
<feature type="region of interest" description="Disordered" evidence="1">
    <location>
        <begin position="723"/>
        <end position="826"/>
    </location>
</feature>
<dbReference type="Proteomes" id="UP000029665">
    <property type="component" value="Unassembled WGS sequence"/>
</dbReference>
<reference evidence="2" key="1">
    <citation type="submission" date="2014-01" db="EMBL/GenBank/DDBJ databases">
        <title>The genome of the white-rot fungus Pycnoporus cinnabarinus: a basidiomycete model with a versatile arsenal for lignocellulosic biomass breakdown.</title>
        <authorList>
            <person name="Levasseur A."/>
            <person name="Lomascolo A."/>
            <person name="Ruiz-Duenas F.J."/>
            <person name="Uzan E."/>
            <person name="Piumi F."/>
            <person name="Kues U."/>
            <person name="Ram A.F.J."/>
            <person name="Murat C."/>
            <person name="Haon M."/>
            <person name="Benoit I."/>
            <person name="Arfi Y."/>
            <person name="Chevret D."/>
            <person name="Drula E."/>
            <person name="Kwon M.J."/>
            <person name="Gouret P."/>
            <person name="Lesage-Meessen L."/>
            <person name="Lombard V."/>
            <person name="Mariette J."/>
            <person name="Noirot C."/>
            <person name="Park J."/>
            <person name="Patyshakuliyeva A."/>
            <person name="Wieneger R.A.B."/>
            <person name="Wosten H.A.B."/>
            <person name="Martin F."/>
            <person name="Coutinho P.M."/>
            <person name="de Vries R."/>
            <person name="Martinez A.T."/>
            <person name="Klopp C."/>
            <person name="Pontarotti P."/>
            <person name="Henrissat B."/>
            <person name="Record E."/>
        </authorList>
    </citation>
    <scope>NUCLEOTIDE SEQUENCE [LARGE SCALE GENOMIC DNA]</scope>
    <source>
        <strain evidence="2">BRFM137</strain>
    </source>
</reference>
<feature type="compositionally biased region" description="Polar residues" evidence="1">
    <location>
        <begin position="1333"/>
        <end position="1348"/>
    </location>
</feature>
<feature type="compositionally biased region" description="Low complexity" evidence="1">
    <location>
        <begin position="765"/>
        <end position="776"/>
    </location>
</feature>
<feature type="region of interest" description="Disordered" evidence="1">
    <location>
        <begin position="562"/>
        <end position="670"/>
    </location>
</feature>
<feature type="compositionally biased region" description="Low complexity" evidence="1">
    <location>
        <begin position="534"/>
        <end position="545"/>
    </location>
</feature>
<evidence type="ECO:0000313" key="2">
    <source>
        <dbReference type="EMBL" id="CDO69400.1"/>
    </source>
</evidence>
<feature type="compositionally biased region" description="Basic residues" evidence="1">
    <location>
        <begin position="596"/>
        <end position="607"/>
    </location>
</feature>
<sequence>MEGHKRKRDSEGSVVTFYAPDRTFQRVYKDEDFEAFQHLARHVTTLDVSVLVGNAGPPLFSRLSSVQSPTNDVVSKKRKKKHQEKAESRVAIAELTSGRDAPVVATTTPPSTSTIDANGHPKKKRKRGEEPTVDDKVAPAQRAPDAEAIDTTLRSQEKLAETSSKPSKKNSYKDGPAAPSSGQPVTASIAPSSSRERESPLPPVGSKRKRQDSPPAPAVKSKRPSAPIPAVAAVSRLLSPSSPARKKRKKDKLAQSLEGYMPAGEASLKKVTKHDKERKSKADDASAPEARPRAPEHRVSELCESDAADVEDNVVTGQSSREEKKKKKKTLAEAVKEAHEGPQPQEKQSKKKRKHQDAEDTQELIEAKTSSIEPGPISEASTTARKEKRKRQKSQEQVLISEMVLPEPVALAPPAEPSTAHIVAEQIKKREKKKKSAESKETDAAPSGIEHAPSEGPLSAPSDAHVPAEAGATPKEKKKKRRKTLAADTSVDPESSSASIGAFDADVTGIEAPPAPAAQPESALSKKRNKRKSNAPNSPSAPSNIDISAVVQAAVASIMARNQATTGSTNAESPSASQQTSVSVNVSTPEPESVKPGRKRKAGKSKLRQAWGPEDIADSDKSFASISPPTPAPKSAPQQAIESTAPSSVSAKVPKPPVKAIDGKKARPSGALACPICDEASVHPRAECPVIQGGAESIRKCIAQFKKAGRDSELVEELEVHLKEAQRRRKSVPNPAPLELSPSTTRVEPPSSPALPSNIASPGSVPARPALPRVPAGSEISEVAVESKDEGSSNDSASDSDDEDSDAEQQIQPTASISIAPPSSMSAQDLASIDLEALLRGPVKPRGSILNQIPSEDGESSEDDEDEDEDAPPADDIDLSEEEKNDRAYRRMSRRLERDAPSSSDDEREPEAELANSDVDVDADPDPIVPPVNMDPDPNDTIGQQPEGEAGDPAIVEDEADLAGENAEIDGTGANTKSPVRERSDQGYESDAEEVAASATPPNVDEKPEQEAAEDEAQVRELEQDAGPAAPAADRGDDSRVERSADVDGPVASQEPAEDEDKDEDEPQPQRASEEASDVDDASAADASHDREAEECIADKSEGTADKSEESAERHEVANALSEKEEYDVEEVEGAAKDAPSRAVSPELGQTPPEEQSERTTSPPPLRQPDPVVEDVDIAVSTSSAADRSLDLRPDHEHELSDPIESLGSFADIPERRTALDDDPIEDADELPPRPSEPRQQDHNASQLSASQDMQTRAVTPPAAVHRTPGTVSRMKDRHGRLSRQKPIASLSEQLLGSLMSSQSQASTGMREGSEELAEGPEVEVNVQEGEAATQSQPEQDTTSQDTQPEIAEQEEEELRPRRTTRMATRRGSAMPRATSVADADPPAPTPTSAAPAEAPAPRRRGGRLTAEEKAAREADKKAARELKAAEKKAEKEAKEAAKKAEKEAKEAAKQRAENEQEPDQASAQQAVESAGPSESTPGFSKISWTALPATQPRTQSEAAEAESSMVDELQPSSPGATRSPEPISHVTGTTDKDEADVSREVTVTQERPNDQDDVDRDNLPTATPKPLARPKEPLFIPSASQFPDTPFPHSGLPQNTPHINGVSRGDASGDEAGDDARPSEGDDVFKVPAPRPRASWMASAPFRRLSDIASQEIFSNTQIPSPALYSVSQPRTRTSSEVDGQDDDDDEDSEDSDGSSSESDSEAEAKKSHIPKERRAGANMQRKKSSLLGSLR</sequence>
<feature type="compositionally biased region" description="Polar residues" evidence="1">
    <location>
        <begin position="562"/>
        <end position="574"/>
    </location>
</feature>
<dbReference type="HOGENOM" id="CLU_244725_0_0_1"/>
<feature type="compositionally biased region" description="Low complexity" evidence="1">
    <location>
        <begin position="931"/>
        <end position="940"/>
    </location>
</feature>
<comment type="caution">
    <text evidence="2">The sequence shown here is derived from an EMBL/GenBank/DDBJ whole genome shotgun (WGS) entry which is preliminary data.</text>
</comment>
<name>A0A060S4Z2_PYCCI</name>
<evidence type="ECO:0000256" key="1">
    <source>
        <dbReference type="SAM" id="MobiDB-lite"/>
    </source>
</evidence>
<feature type="compositionally biased region" description="Acidic residues" evidence="1">
    <location>
        <begin position="303"/>
        <end position="312"/>
    </location>
</feature>
<feature type="compositionally biased region" description="Basic and acidic residues" evidence="1">
    <location>
        <begin position="330"/>
        <end position="340"/>
    </location>
</feature>
<proteinExistence type="predicted"/>
<feature type="compositionally biased region" description="Basic and acidic residues" evidence="1">
    <location>
        <begin position="127"/>
        <end position="137"/>
    </location>
</feature>
<feature type="compositionally biased region" description="Acidic residues" evidence="1">
    <location>
        <begin position="1684"/>
        <end position="1698"/>
    </location>
</feature>
<dbReference type="OrthoDB" id="3357439at2759"/>
<evidence type="ECO:0000313" key="3">
    <source>
        <dbReference type="Proteomes" id="UP000029665"/>
    </source>
</evidence>
<feature type="compositionally biased region" description="Basic and acidic residues" evidence="1">
    <location>
        <begin position="274"/>
        <end position="301"/>
    </location>
</feature>
<feature type="compositionally biased region" description="Polar residues" evidence="1">
    <location>
        <begin position="1243"/>
        <end position="1258"/>
    </location>
</feature>
<accession>A0A060S4Z2</accession>
<feature type="compositionally biased region" description="Low complexity" evidence="1">
    <location>
        <begin position="1290"/>
        <end position="1307"/>
    </location>
</feature>
<feature type="compositionally biased region" description="Polar residues" evidence="1">
    <location>
        <begin position="1464"/>
        <end position="1483"/>
    </location>
</feature>
<dbReference type="STRING" id="5643.A0A060S4Z2"/>
<feature type="compositionally biased region" description="Polar residues" evidence="1">
    <location>
        <begin position="1660"/>
        <end position="1678"/>
    </location>
</feature>
<feature type="region of interest" description="Disordered" evidence="1">
    <location>
        <begin position="62"/>
        <end position="545"/>
    </location>
</feature>
<feature type="compositionally biased region" description="Low complexity" evidence="1">
    <location>
        <begin position="575"/>
        <end position="588"/>
    </location>
</feature>
<feature type="compositionally biased region" description="Low complexity" evidence="1">
    <location>
        <begin position="224"/>
        <end position="243"/>
    </location>
</feature>
<organism evidence="2 3">
    <name type="scientific">Pycnoporus cinnabarinus</name>
    <name type="common">Cinnabar-red polypore</name>
    <name type="synonym">Trametes cinnabarina</name>
    <dbReference type="NCBI Taxonomy" id="5643"/>
    <lineage>
        <taxon>Eukaryota</taxon>
        <taxon>Fungi</taxon>
        <taxon>Dikarya</taxon>
        <taxon>Basidiomycota</taxon>
        <taxon>Agaricomycotina</taxon>
        <taxon>Agaricomycetes</taxon>
        <taxon>Polyporales</taxon>
        <taxon>Polyporaceae</taxon>
        <taxon>Trametes</taxon>
    </lineage>
</organism>
<feature type="compositionally biased region" description="Polar residues" evidence="1">
    <location>
        <begin position="180"/>
        <end position="190"/>
    </location>
</feature>
<feature type="compositionally biased region" description="Polar residues" evidence="1">
    <location>
        <begin position="62"/>
        <end position="73"/>
    </location>
</feature>
<protein>
    <submittedName>
        <fullName evidence="2">Uncharacterized protein</fullName>
    </submittedName>
</protein>
<feature type="compositionally biased region" description="Low complexity" evidence="1">
    <location>
        <begin position="101"/>
        <end position="114"/>
    </location>
</feature>
<feature type="region of interest" description="Disordered" evidence="1">
    <location>
        <begin position="1660"/>
        <end position="1737"/>
    </location>
</feature>
<dbReference type="OMA" id="AVRKPWQ"/>
<feature type="compositionally biased region" description="Basic and acidic residues" evidence="1">
    <location>
        <begin position="1034"/>
        <end position="1046"/>
    </location>
</feature>
<feature type="compositionally biased region" description="Low complexity" evidence="1">
    <location>
        <begin position="1378"/>
        <end position="1400"/>
    </location>
</feature>
<feature type="compositionally biased region" description="Acidic residues" evidence="1">
    <location>
        <begin position="1221"/>
        <end position="1230"/>
    </location>
</feature>
<feature type="compositionally biased region" description="Basic and acidic residues" evidence="1">
    <location>
        <begin position="1619"/>
        <end position="1630"/>
    </location>
</feature>
<feature type="region of interest" description="Disordered" evidence="1">
    <location>
        <begin position="840"/>
        <end position="1645"/>
    </location>
</feature>
<feature type="compositionally biased region" description="Low complexity" evidence="1">
    <location>
        <begin position="404"/>
        <end position="413"/>
    </location>
</feature>
<feature type="compositionally biased region" description="Acidic residues" evidence="1">
    <location>
        <begin position="798"/>
        <end position="807"/>
    </location>
</feature>
<dbReference type="EMBL" id="CCBP010000041">
    <property type="protein sequence ID" value="CDO69400.1"/>
    <property type="molecule type" value="Genomic_DNA"/>
</dbReference>
<gene>
    <name evidence="2" type="ORF">BN946_scf184270.g3</name>
</gene>
<feature type="compositionally biased region" description="Acidic residues" evidence="1">
    <location>
        <begin position="856"/>
        <end position="881"/>
    </location>
</feature>
<feature type="compositionally biased region" description="Basic and acidic residues" evidence="1">
    <location>
        <begin position="882"/>
        <end position="900"/>
    </location>
</feature>
<keyword evidence="3" id="KW-1185">Reference proteome</keyword>
<feature type="compositionally biased region" description="Basic and acidic residues" evidence="1">
    <location>
        <begin position="1535"/>
        <end position="1544"/>
    </location>
</feature>
<feature type="compositionally biased region" description="Basic and acidic residues" evidence="1">
    <location>
        <begin position="1087"/>
        <end position="1117"/>
    </location>
</feature>
<feature type="compositionally biased region" description="Basic and acidic residues" evidence="1">
    <location>
        <begin position="1188"/>
        <end position="1201"/>
    </location>
</feature>
<feature type="compositionally biased region" description="Basic and acidic residues" evidence="1">
    <location>
        <begin position="1410"/>
        <end position="1459"/>
    </location>
</feature>
<feature type="compositionally biased region" description="Basic and acidic residues" evidence="1">
    <location>
        <begin position="1708"/>
        <end position="1721"/>
    </location>
</feature>